<dbReference type="EMBL" id="JBIYDN010000003">
    <property type="protein sequence ID" value="MFK4441116.1"/>
    <property type="molecule type" value="Genomic_DNA"/>
</dbReference>
<accession>A0ABW8MF63</accession>
<dbReference type="Proteomes" id="UP001620514">
    <property type="component" value="Unassembled WGS sequence"/>
</dbReference>
<protein>
    <recommendedName>
        <fullName evidence="3">Secreted protein</fullName>
    </recommendedName>
</protein>
<reference evidence="1 2" key="1">
    <citation type="submission" date="2024-10" db="EMBL/GenBank/DDBJ databases">
        <authorList>
            <person name="Deangelis K."/>
            <person name="Huntemann M."/>
            <person name="Clum A."/>
            <person name="Wang J."/>
            <person name="Palaniappan K."/>
            <person name="Ritter S."/>
            <person name="Chen I.-M."/>
            <person name="Stamatis D."/>
            <person name="Reddy T."/>
            <person name="O'Malley R."/>
            <person name="Daum C."/>
            <person name="Ng V."/>
            <person name="Ivanova N."/>
            <person name="Kyrpides N."/>
            <person name="Woyke T."/>
        </authorList>
    </citation>
    <scope>NUCLEOTIDE SEQUENCE [LARGE SCALE GENOMIC DNA]</scope>
    <source>
        <strain evidence="1 2">GAS97</strain>
    </source>
</reference>
<name>A0ABW8MF63_9BURK</name>
<keyword evidence="2" id="KW-1185">Reference proteome</keyword>
<comment type="caution">
    <text evidence="1">The sequence shown here is derived from an EMBL/GenBank/DDBJ whole genome shotgun (WGS) entry which is preliminary data.</text>
</comment>
<sequence length="73" mass="8106">MASVAAFVFVQICTAMGLEDSLIWNGFLRDVTRRRPPVQRAVFRGKLSWSTRLFQHLSRLSNPMLPSGGISAG</sequence>
<proteinExistence type="predicted"/>
<gene>
    <name evidence="1" type="ORF">ABH943_001127</name>
</gene>
<evidence type="ECO:0000313" key="2">
    <source>
        <dbReference type="Proteomes" id="UP001620514"/>
    </source>
</evidence>
<evidence type="ECO:0008006" key="3">
    <source>
        <dbReference type="Google" id="ProtNLM"/>
    </source>
</evidence>
<evidence type="ECO:0000313" key="1">
    <source>
        <dbReference type="EMBL" id="MFK4441116.1"/>
    </source>
</evidence>
<organism evidence="1 2">
    <name type="scientific">Caballeronia udeis</name>
    <dbReference type="NCBI Taxonomy" id="1232866"/>
    <lineage>
        <taxon>Bacteria</taxon>
        <taxon>Pseudomonadati</taxon>
        <taxon>Pseudomonadota</taxon>
        <taxon>Betaproteobacteria</taxon>
        <taxon>Burkholderiales</taxon>
        <taxon>Burkholderiaceae</taxon>
        <taxon>Caballeronia</taxon>
    </lineage>
</organism>
<reference evidence="1 2" key="2">
    <citation type="submission" date="2024-11" db="EMBL/GenBank/DDBJ databases">
        <title>Using genomics to understand microbial adaptation to soil warming.</title>
        <authorList>
            <person name="Deangelis K.M. PhD."/>
        </authorList>
    </citation>
    <scope>NUCLEOTIDE SEQUENCE [LARGE SCALE GENOMIC DNA]</scope>
    <source>
        <strain evidence="1 2">GAS97</strain>
    </source>
</reference>